<gene>
    <name evidence="2" type="ORF">Salmuc_03823</name>
</gene>
<comment type="caution">
    <text evidence="2">The sequence shown here is derived from an EMBL/GenBank/DDBJ whole genome shotgun (WGS) entry which is preliminary data.</text>
</comment>
<dbReference type="STRING" id="1123237.Salmuc_03823"/>
<reference evidence="3" key="1">
    <citation type="journal article" date="2014" name="Stand. Genomic Sci.">
        <title>Genome sequence of the exopolysaccharide-producing Salipiger mucosus type strain (DSM 16094(T)), a moderately halophilic member of the Roseobacter clade.</title>
        <authorList>
            <person name="Riedel T."/>
            <person name="Spring S."/>
            <person name="Fiebig A."/>
            <person name="Petersen J."/>
            <person name="Kyrpides N.C."/>
            <person name="Goker M."/>
            <person name="Klenk H.P."/>
        </authorList>
    </citation>
    <scope>NUCLEOTIDE SEQUENCE [LARGE SCALE GENOMIC DNA]</scope>
    <source>
        <strain evidence="3">DSM 16094</strain>
    </source>
</reference>
<dbReference type="RefSeq" id="WP_020039702.1">
    <property type="nucleotide sequence ID" value="NZ_KE557277.1"/>
</dbReference>
<protein>
    <submittedName>
        <fullName evidence="2">Uncharacterized protein</fullName>
    </submittedName>
</protein>
<sequence>MATGIAVEREFRASLKEALMSGVKAALAENPQAGLEEIRAHAIYHARESVPDAIAYLVPGDGVLDRLALRAYREAVEGLGDPTPKKWTGSGRHALHVGR</sequence>
<evidence type="ECO:0000313" key="2">
    <source>
        <dbReference type="EMBL" id="EPX80506.1"/>
    </source>
</evidence>
<organism evidence="2 3">
    <name type="scientific">Salipiger mucosus DSM 16094</name>
    <dbReference type="NCBI Taxonomy" id="1123237"/>
    <lineage>
        <taxon>Bacteria</taxon>
        <taxon>Pseudomonadati</taxon>
        <taxon>Pseudomonadota</taxon>
        <taxon>Alphaproteobacteria</taxon>
        <taxon>Rhodobacterales</taxon>
        <taxon>Roseobacteraceae</taxon>
        <taxon>Salipiger</taxon>
    </lineage>
</organism>
<proteinExistence type="predicted"/>
<dbReference type="HOGENOM" id="CLU_2318477_0_0_5"/>
<dbReference type="AlphaFoldDB" id="S9QGF6"/>
<accession>S9QGF6</accession>
<name>S9QGF6_9RHOB</name>
<dbReference type="Proteomes" id="UP000015347">
    <property type="component" value="Unassembled WGS sequence"/>
</dbReference>
<dbReference type="EMBL" id="APVH01000032">
    <property type="protein sequence ID" value="EPX80506.1"/>
    <property type="molecule type" value="Genomic_DNA"/>
</dbReference>
<keyword evidence="3" id="KW-1185">Reference proteome</keyword>
<feature type="region of interest" description="Disordered" evidence="1">
    <location>
        <begin position="80"/>
        <end position="99"/>
    </location>
</feature>
<evidence type="ECO:0000313" key="3">
    <source>
        <dbReference type="Proteomes" id="UP000015347"/>
    </source>
</evidence>
<evidence type="ECO:0000256" key="1">
    <source>
        <dbReference type="SAM" id="MobiDB-lite"/>
    </source>
</evidence>